<feature type="compositionally biased region" description="Basic and acidic residues" evidence="1">
    <location>
        <begin position="19"/>
        <end position="69"/>
    </location>
</feature>
<evidence type="ECO:0000313" key="3">
    <source>
        <dbReference type="EMBL" id="CAI9970287.1"/>
    </source>
</evidence>
<protein>
    <submittedName>
        <fullName evidence="4">Hypothetical_protein</fullName>
    </submittedName>
</protein>
<evidence type="ECO:0000313" key="2">
    <source>
        <dbReference type="EMBL" id="CAI9932075.1"/>
    </source>
</evidence>
<dbReference type="EMBL" id="CATOUU010000506">
    <property type="protein sequence ID" value="CAI9932075.1"/>
    <property type="molecule type" value="Genomic_DNA"/>
</dbReference>
<dbReference type="EMBL" id="CATOUU010001068">
    <property type="protein sequence ID" value="CAI9970287.1"/>
    <property type="molecule type" value="Genomic_DNA"/>
</dbReference>
<dbReference type="EMBL" id="CAXDID020000060">
    <property type="protein sequence ID" value="CAL6010078.1"/>
    <property type="molecule type" value="Genomic_DNA"/>
</dbReference>
<feature type="region of interest" description="Disordered" evidence="1">
    <location>
        <begin position="1"/>
        <end position="87"/>
    </location>
</feature>
<evidence type="ECO:0000313" key="6">
    <source>
        <dbReference type="Proteomes" id="UP001642409"/>
    </source>
</evidence>
<comment type="caution">
    <text evidence="2">The sequence shown here is derived from an EMBL/GenBank/DDBJ whole genome shotgun (WGS) entry which is preliminary data.</text>
</comment>
<name>A0AA86P7Z6_9EUKA</name>
<gene>
    <name evidence="2" type="ORF">HINF_LOCUS19720</name>
    <name evidence="4" type="ORF">HINF_LOCUS21915</name>
    <name evidence="3" type="ORF">HINF_LOCUS57932</name>
    <name evidence="5" type="ORF">HINF_LOCUS73719</name>
</gene>
<reference evidence="2" key="1">
    <citation type="submission" date="2023-06" db="EMBL/GenBank/DDBJ databases">
        <authorList>
            <person name="Kurt Z."/>
        </authorList>
    </citation>
    <scope>NUCLEOTIDE SEQUENCE</scope>
</reference>
<organism evidence="2">
    <name type="scientific">Hexamita inflata</name>
    <dbReference type="NCBI Taxonomy" id="28002"/>
    <lineage>
        <taxon>Eukaryota</taxon>
        <taxon>Metamonada</taxon>
        <taxon>Diplomonadida</taxon>
        <taxon>Hexamitidae</taxon>
        <taxon>Hexamitinae</taxon>
        <taxon>Hexamita</taxon>
    </lineage>
</organism>
<evidence type="ECO:0000256" key="1">
    <source>
        <dbReference type="SAM" id="MobiDB-lite"/>
    </source>
</evidence>
<keyword evidence="6" id="KW-1185">Reference proteome</keyword>
<dbReference type="Proteomes" id="UP001642409">
    <property type="component" value="Unassembled WGS sequence"/>
</dbReference>
<sequence>MLDDKKITQKTSNAEAQSENEKKTEVSQKAEPTKNIEEKAPDKTKPKDAQKQKEKSPRLQVTRSKDHQKAPIQRKVSSKGNLEKERGQITCLRKACQIIAKRWSK</sequence>
<evidence type="ECO:0000313" key="5">
    <source>
        <dbReference type="EMBL" id="CAL6106391.1"/>
    </source>
</evidence>
<accession>A0AA86P7Z6</accession>
<evidence type="ECO:0000313" key="4">
    <source>
        <dbReference type="EMBL" id="CAL6010078.1"/>
    </source>
</evidence>
<reference evidence="4 6" key="2">
    <citation type="submission" date="2024-07" db="EMBL/GenBank/DDBJ databases">
        <authorList>
            <person name="Akdeniz Z."/>
        </authorList>
    </citation>
    <scope>NUCLEOTIDE SEQUENCE [LARGE SCALE GENOMIC DNA]</scope>
</reference>
<dbReference type="EMBL" id="CAXDID020000610">
    <property type="protein sequence ID" value="CAL6106391.1"/>
    <property type="molecule type" value="Genomic_DNA"/>
</dbReference>
<proteinExistence type="predicted"/>
<dbReference type="AlphaFoldDB" id="A0AA86P7Z6"/>